<name>A0ABP1CRU9_9APHY</name>
<sequence length="108" mass="12317">MLDDADFNKAYAGLHCQASCLLDKHRNVIPLTRSFVYVTRQRSVSDPFFSFSAKVDNFSMANMSLHMLQRWIGGQLIDFFLPIGGFQLVNSYVLAHLESICQNCPRIK</sequence>
<dbReference type="Proteomes" id="UP001497453">
    <property type="component" value="Chromosome 1"/>
</dbReference>
<proteinExistence type="predicted"/>
<reference evidence="2" key="1">
    <citation type="submission" date="2024-04" db="EMBL/GenBank/DDBJ databases">
        <authorList>
            <person name="Shaw F."/>
            <person name="Minotto A."/>
        </authorList>
    </citation>
    <scope>NUCLEOTIDE SEQUENCE [LARGE SCALE GENOMIC DNA]</scope>
</reference>
<organism evidence="1 2">
    <name type="scientific">Somion occarium</name>
    <dbReference type="NCBI Taxonomy" id="3059160"/>
    <lineage>
        <taxon>Eukaryota</taxon>
        <taxon>Fungi</taxon>
        <taxon>Dikarya</taxon>
        <taxon>Basidiomycota</taxon>
        <taxon>Agaricomycotina</taxon>
        <taxon>Agaricomycetes</taxon>
        <taxon>Polyporales</taxon>
        <taxon>Cerrenaceae</taxon>
        <taxon>Somion</taxon>
    </lineage>
</organism>
<dbReference type="EMBL" id="OZ037944">
    <property type="protein sequence ID" value="CAL1696822.1"/>
    <property type="molecule type" value="Genomic_DNA"/>
</dbReference>
<protein>
    <submittedName>
        <fullName evidence="1">Uncharacterized protein</fullName>
    </submittedName>
</protein>
<evidence type="ECO:0000313" key="2">
    <source>
        <dbReference type="Proteomes" id="UP001497453"/>
    </source>
</evidence>
<keyword evidence="2" id="KW-1185">Reference proteome</keyword>
<gene>
    <name evidence="1" type="ORF">GFSPODELE1_LOCUS1356</name>
</gene>
<evidence type="ECO:0000313" key="1">
    <source>
        <dbReference type="EMBL" id="CAL1696822.1"/>
    </source>
</evidence>
<accession>A0ABP1CRU9</accession>